<name>A0ABR3GH58_9PEZI</name>
<evidence type="ECO:0000259" key="5">
    <source>
        <dbReference type="PROSITE" id="PS51352"/>
    </source>
</evidence>
<dbReference type="InterPro" id="IPR013766">
    <property type="entry name" value="Thioredoxin_domain"/>
</dbReference>
<dbReference type="EMBL" id="JBBBZM010000077">
    <property type="protein sequence ID" value="KAL0635125.1"/>
    <property type="molecule type" value="Genomic_DNA"/>
</dbReference>
<dbReference type="Proteomes" id="UP001447188">
    <property type="component" value="Unassembled WGS sequence"/>
</dbReference>
<keyword evidence="4" id="KW-0812">Transmembrane</keyword>
<evidence type="ECO:0000313" key="6">
    <source>
        <dbReference type="EMBL" id="KAL0635125.1"/>
    </source>
</evidence>
<dbReference type="PROSITE" id="PS00194">
    <property type="entry name" value="THIOREDOXIN_1"/>
    <property type="match status" value="1"/>
</dbReference>
<feature type="domain" description="Thioredoxin" evidence="5">
    <location>
        <begin position="1"/>
        <end position="109"/>
    </location>
</feature>
<dbReference type="InterPro" id="IPR036249">
    <property type="entry name" value="Thioredoxin-like_sf"/>
</dbReference>
<evidence type="ECO:0000313" key="7">
    <source>
        <dbReference type="Proteomes" id="UP001447188"/>
    </source>
</evidence>
<sequence>MSKIDVLSSTSQLSSVLSKNTVVVIDFHATWCGPCKAIAPTFESLAQKHAASGKVAFAKCDVDACQEIAGQYGVRAMPTFLILKNRVEVARVQGADPRSLTSAVEKYAGEAKSAGATFATSGKGYTLGSTAATTTTAAGAAAAGAGVGAGSAGARYVRNGQVLDSMPVPARLRGFFNAFVVFVGLYLTSLFSLDAIPAAENSPFNITRGTGAKANVRSARGPGHAAPSPGGPVGRRLGTLDSIRGGGG</sequence>
<organism evidence="6 7">
    <name type="scientific">Discina gigas</name>
    <dbReference type="NCBI Taxonomy" id="1032678"/>
    <lineage>
        <taxon>Eukaryota</taxon>
        <taxon>Fungi</taxon>
        <taxon>Dikarya</taxon>
        <taxon>Ascomycota</taxon>
        <taxon>Pezizomycotina</taxon>
        <taxon>Pezizomycetes</taxon>
        <taxon>Pezizales</taxon>
        <taxon>Discinaceae</taxon>
        <taxon>Discina</taxon>
    </lineage>
</organism>
<accession>A0ABR3GH58</accession>
<comment type="caution">
    <text evidence="6">The sequence shown here is derived from an EMBL/GenBank/DDBJ whole genome shotgun (WGS) entry which is preliminary data.</text>
</comment>
<gene>
    <name evidence="6" type="ORF">Q9L58_005946</name>
</gene>
<comment type="similarity">
    <text evidence="1">Belongs to the thioredoxin family.</text>
</comment>
<feature type="region of interest" description="Disordered" evidence="3">
    <location>
        <begin position="213"/>
        <end position="248"/>
    </location>
</feature>
<reference evidence="6 7" key="1">
    <citation type="submission" date="2024-02" db="EMBL/GenBank/DDBJ databases">
        <title>Discinaceae phylogenomics.</title>
        <authorList>
            <person name="Dirks A.C."/>
            <person name="James T.Y."/>
        </authorList>
    </citation>
    <scope>NUCLEOTIDE SEQUENCE [LARGE SCALE GENOMIC DNA]</scope>
    <source>
        <strain evidence="6 7">ACD0624</strain>
    </source>
</reference>
<feature type="transmembrane region" description="Helical" evidence="4">
    <location>
        <begin position="175"/>
        <end position="193"/>
    </location>
</feature>
<dbReference type="PANTHER" id="PTHR46115">
    <property type="entry name" value="THIOREDOXIN-LIKE PROTEIN 1"/>
    <property type="match status" value="1"/>
</dbReference>
<proteinExistence type="inferred from homology"/>
<evidence type="ECO:0000256" key="4">
    <source>
        <dbReference type="SAM" id="Phobius"/>
    </source>
</evidence>
<dbReference type="SUPFAM" id="SSF52833">
    <property type="entry name" value="Thioredoxin-like"/>
    <property type="match status" value="1"/>
</dbReference>
<feature type="compositionally biased region" description="Low complexity" evidence="3">
    <location>
        <begin position="219"/>
        <end position="228"/>
    </location>
</feature>
<dbReference type="Pfam" id="PF00085">
    <property type="entry name" value="Thioredoxin"/>
    <property type="match status" value="1"/>
</dbReference>
<keyword evidence="4" id="KW-1133">Transmembrane helix</keyword>
<dbReference type="CDD" id="cd02947">
    <property type="entry name" value="TRX_family"/>
    <property type="match status" value="1"/>
</dbReference>
<evidence type="ECO:0000256" key="3">
    <source>
        <dbReference type="SAM" id="MobiDB-lite"/>
    </source>
</evidence>
<keyword evidence="4" id="KW-0472">Membrane</keyword>
<keyword evidence="2" id="KW-1015">Disulfide bond</keyword>
<dbReference type="Gene3D" id="3.40.30.10">
    <property type="entry name" value="Glutaredoxin"/>
    <property type="match status" value="1"/>
</dbReference>
<dbReference type="InterPro" id="IPR017937">
    <property type="entry name" value="Thioredoxin_CS"/>
</dbReference>
<evidence type="ECO:0000256" key="1">
    <source>
        <dbReference type="ARBA" id="ARBA00008987"/>
    </source>
</evidence>
<evidence type="ECO:0000256" key="2">
    <source>
        <dbReference type="ARBA" id="ARBA00023157"/>
    </source>
</evidence>
<dbReference type="PROSITE" id="PS51352">
    <property type="entry name" value="THIOREDOXIN_2"/>
    <property type="match status" value="1"/>
</dbReference>
<dbReference type="PRINTS" id="PR00421">
    <property type="entry name" value="THIOREDOXIN"/>
</dbReference>
<protein>
    <recommendedName>
        <fullName evidence="5">Thioredoxin domain-containing protein</fullName>
    </recommendedName>
</protein>
<keyword evidence="7" id="KW-1185">Reference proteome</keyword>